<proteinExistence type="predicted"/>
<dbReference type="EMBL" id="NQMC01000150">
    <property type="protein sequence ID" value="TYD39860.1"/>
    <property type="molecule type" value="Genomic_DNA"/>
</dbReference>
<evidence type="ECO:0000313" key="2">
    <source>
        <dbReference type="Proteomes" id="UP000323129"/>
    </source>
</evidence>
<dbReference type="Proteomes" id="UP000323129">
    <property type="component" value="Unassembled WGS sequence"/>
</dbReference>
<evidence type="ECO:0000313" key="1">
    <source>
        <dbReference type="EMBL" id="TYD39860.1"/>
    </source>
</evidence>
<keyword evidence="2" id="KW-1185">Reference proteome</keyword>
<sequence length="108" mass="12661">MTNNMTTHSDNTQSHRPKKFLETVRLIRRQQDILEQRGDAISLSVFDKLESIMNGQRGIKFTAQERGRQEMAFIMAKHQLKAEDAEANWERFETCTHLTSTYQKETTE</sequence>
<protein>
    <submittedName>
        <fullName evidence="1">Uncharacterized protein</fullName>
    </submittedName>
</protein>
<accession>A0ABY3MFK0</accession>
<dbReference type="RefSeq" id="WP_115545216.1">
    <property type="nucleotide sequence ID" value="NZ_NMUR01000116.1"/>
</dbReference>
<organism evidence="1 2">
    <name type="scientific">Aeromonas veronii</name>
    <dbReference type="NCBI Taxonomy" id="654"/>
    <lineage>
        <taxon>Bacteria</taxon>
        <taxon>Pseudomonadati</taxon>
        <taxon>Pseudomonadota</taxon>
        <taxon>Gammaproteobacteria</taxon>
        <taxon>Aeromonadales</taxon>
        <taxon>Aeromonadaceae</taxon>
        <taxon>Aeromonas</taxon>
    </lineage>
</organism>
<name>A0ABY3MFK0_AERVE</name>
<reference evidence="1 2" key="1">
    <citation type="submission" date="2017-08" db="EMBL/GenBank/DDBJ databases">
        <title>Aeromonas veronii bv sobria strain NS22 whole genome sequencing.</title>
        <authorList>
            <person name="Katharios P."/>
            <person name="Ha V.Q."/>
            <person name="Smyrli M."/>
        </authorList>
    </citation>
    <scope>NUCLEOTIDE SEQUENCE [LARGE SCALE GENOMIC DNA]</scope>
    <source>
        <strain evidence="1 2">NS22</strain>
    </source>
</reference>
<comment type="caution">
    <text evidence="1">The sequence shown here is derived from an EMBL/GenBank/DDBJ whole genome shotgun (WGS) entry which is preliminary data.</text>
</comment>
<gene>
    <name evidence="1" type="ORF">CJF24_21915</name>
</gene>